<keyword evidence="2" id="KW-1185">Reference proteome</keyword>
<accession>A0A2S5ZCL4</accession>
<organism evidence="1 2">
    <name type="scientific">Marinobacter maroccanus</name>
    <dbReference type="NCBI Taxonomy" id="2055143"/>
    <lineage>
        <taxon>Bacteria</taxon>
        <taxon>Pseudomonadati</taxon>
        <taxon>Pseudomonadota</taxon>
        <taxon>Gammaproteobacteria</taxon>
        <taxon>Pseudomonadales</taxon>
        <taxon>Marinobacteraceae</taxon>
        <taxon>Marinobacter</taxon>
    </lineage>
</organism>
<reference evidence="1 2" key="1">
    <citation type="submission" date="2018-01" db="EMBL/GenBank/DDBJ databases">
        <title>Complete genome sequences of the type strains of Marinobacter flavimaris and Marinobacter maroccanus.</title>
        <authorList>
            <person name="Palau M."/>
            <person name="Boujida N."/>
            <person name="Manresa A."/>
            <person name="Minana-Galbis D."/>
        </authorList>
    </citation>
    <scope>NUCLEOTIDE SEQUENCE [LARGE SCALE GENOMIC DNA]</scope>
    <source>
        <strain evidence="1 2">N4</strain>
    </source>
</reference>
<protein>
    <submittedName>
        <fullName evidence="1">Uncharacterized protein</fullName>
    </submittedName>
</protein>
<evidence type="ECO:0000313" key="1">
    <source>
        <dbReference type="EMBL" id="PPI85129.1"/>
    </source>
</evidence>
<dbReference type="Proteomes" id="UP000239917">
    <property type="component" value="Unassembled WGS sequence"/>
</dbReference>
<proteinExistence type="predicted"/>
<evidence type="ECO:0000313" key="2">
    <source>
        <dbReference type="Proteomes" id="UP000239917"/>
    </source>
</evidence>
<sequence length="69" mass="7726">MGHVRFHPFGLVSGFNYGPSRVDLGAGRGEGIFSLGKNNSLRSDIFFLSGKYSFPPSVQTLWHRRRKAN</sequence>
<gene>
    <name evidence="1" type="ORF">KEHDKFFH_05075</name>
</gene>
<dbReference type="EMBL" id="PSSX01000003">
    <property type="protein sequence ID" value="PPI85129.1"/>
    <property type="molecule type" value="Genomic_DNA"/>
</dbReference>
<name>A0A2S5ZCL4_9GAMM</name>
<comment type="caution">
    <text evidence="1">The sequence shown here is derived from an EMBL/GenBank/DDBJ whole genome shotgun (WGS) entry which is preliminary data.</text>
</comment>
<dbReference type="AlphaFoldDB" id="A0A2S5ZCL4"/>